<feature type="region of interest" description="Disordered" evidence="1">
    <location>
        <begin position="1"/>
        <end position="33"/>
    </location>
</feature>
<proteinExistence type="predicted"/>
<evidence type="ECO:0000256" key="1">
    <source>
        <dbReference type="SAM" id="MobiDB-lite"/>
    </source>
</evidence>
<dbReference type="Proteomes" id="UP000192727">
    <property type="component" value="Chromosome"/>
</dbReference>
<organism evidence="2 3">
    <name type="scientific">Paenibacillus larvae subsp. pulvifaciens</name>
    <dbReference type="NCBI Taxonomy" id="1477"/>
    <lineage>
        <taxon>Bacteria</taxon>
        <taxon>Bacillati</taxon>
        <taxon>Bacillota</taxon>
        <taxon>Bacilli</taxon>
        <taxon>Bacillales</taxon>
        <taxon>Paenibacillaceae</taxon>
        <taxon>Paenibacillus</taxon>
    </lineage>
</organism>
<protein>
    <submittedName>
        <fullName evidence="2">Uncharacterized protein</fullName>
    </submittedName>
</protein>
<dbReference type="EMBL" id="CP020557">
    <property type="protein sequence ID" value="ARF67458.1"/>
    <property type="molecule type" value="Genomic_DNA"/>
</dbReference>
<feature type="region of interest" description="Disordered" evidence="1">
    <location>
        <begin position="135"/>
        <end position="157"/>
    </location>
</feature>
<reference evidence="2 3" key="1">
    <citation type="submission" date="2017-03" db="EMBL/GenBank/DDBJ databases">
        <title>Paenibacillus larvae genome sequencing.</title>
        <authorList>
            <person name="Dingman D.W."/>
        </authorList>
    </citation>
    <scope>NUCLEOTIDE SEQUENCE [LARGE SCALE GENOMIC DNA]</scope>
    <source>
        <strain evidence="2 3">SAG 10367</strain>
    </source>
</reference>
<evidence type="ECO:0000313" key="3">
    <source>
        <dbReference type="Proteomes" id="UP000192727"/>
    </source>
</evidence>
<name>A0A1V0UR75_9BACL</name>
<accession>A0A1V0UR75</accession>
<gene>
    <name evidence="2" type="ORF">B7C51_05950</name>
</gene>
<evidence type="ECO:0000313" key="2">
    <source>
        <dbReference type="EMBL" id="ARF67458.1"/>
    </source>
</evidence>
<sequence>MAACGSKEASTSTEQEPKASAKESEKPKEKEVSAEEKLALEYINVYNNGKDVEAKKKFVEEKVHPDIKQLFTMGLSATPEEKMFNNPEVLESVDYEKAGKKGTTVLVKGKAFDGKDGERIILIMDNKIGMALAPDSKNEDAKKGYDELRAKFKTPQS</sequence>
<feature type="compositionally biased region" description="Basic and acidic residues" evidence="1">
    <location>
        <begin position="136"/>
        <end position="150"/>
    </location>
</feature>
<dbReference type="AlphaFoldDB" id="A0A1V0UR75"/>
<dbReference type="RefSeq" id="WP_036656340.1">
    <property type="nucleotide sequence ID" value="NZ_CP020557.1"/>
</dbReference>
<feature type="compositionally biased region" description="Basic and acidic residues" evidence="1">
    <location>
        <begin position="15"/>
        <end position="33"/>
    </location>
</feature>